<reference evidence="8 9" key="1">
    <citation type="submission" date="2018-05" db="EMBL/GenBank/DDBJ databases">
        <title>Genome sequencing and assembly of the regulated plant pathogen Lachnellula willkommii and related sister species for the development of diagnostic species identification markers.</title>
        <authorList>
            <person name="Giroux E."/>
            <person name="Bilodeau G."/>
        </authorList>
    </citation>
    <scope>NUCLEOTIDE SEQUENCE [LARGE SCALE GENOMIC DNA]</scope>
    <source>
        <strain evidence="8 9">CBS 268.59</strain>
    </source>
</reference>
<gene>
    <name evidence="8" type="ORF">LSUE1_G002770</name>
</gene>
<evidence type="ECO:0000256" key="3">
    <source>
        <dbReference type="ARBA" id="ARBA00022989"/>
    </source>
</evidence>
<feature type="transmembrane region" description="Helical" evidence="6">
    <location>
        <begin position="147"/>
        <end position="169"/>
    </location>
</feature>
<feature type="transmembrane region" description="Helical" evidence="6">
    <location>
        <begin position="224"/>
        <end position="242"/>
    </location>
</feature>
<evidence type="ECO:0000313" key="8">
    <source>
        <dbReference type="EMBL" id="TVY81463.1"/>
    </source>
</evidence>
<dbReference type="EMBL" id="QGMK01000475">
    <property type="protein sequence ID" value="TVY81463.1"/>
    <property type="molecule type" value="Genomic_DNA"/>
</dbReference>
<keyword evidence="3 6" id="KW-1133">Transmembrane helix</keyword>
<dbReference type="InterPro" id="IPR052337">
    <property type="entry name" value="SAT4-like"/>
</dbReference>
<feature type="non-terminal residue" evidence="8">
    <location>
        <position position="1"/>
    </location>
</feature>
<dbReference type="InterPro" id="IPR049326">
    <property type="entry name" value="Rhodopsin_dom_fungi"/>
</dbReference>
<feature type="transmembrane region" description="Helical" evidence="6">
    <location>
        <begin position="257"/>
        <end position="279"/>
    </location>
</feature>
<feature type="domain" description="Rhodopsin" evidence="7">
    <location>
        <begin position="42"/>
        <end position="248"/>
    </location>
</feature>
<keyword evidence="4 6" id="KW-0472">Membrane</keyword>
<feature type="transmembrane region" description="Helical" evidence="6">
    <location>
        <begin position="60"/>
        <end position="81"/>
    </location>
</feature>
<name>A0A8T9CF63_9HELO</name>
<dbReference type="GO" id="GO:0016020">
    <property type="term" value="C:membrane"/>
    <property type="evidence" value="ECO:0007669"/>
    <property type="project" value="UniProtKB-SubCell"/>
</dbReference>
<dbReference type="Proteomes" id="UP000469558">
    <property type="component" value="Unassembled WGS sequence"/>
</dbReference>
<evidence type="ECO:0000256" key="5">
    <source>
        <dbReference type="ARBA" id="ARBA00038359"/>
    </source>
</evidence>
<keyword evidence="2 6" id="KW-0812">Transmembrane</keyword>
<sequence length="367" mass="41718">MQELFRRLVSEAPELRTFREDKPTLLVSWWCTFYAVTVILFRVCGRYVRTERIFKEDGIMLAAIVPLFARMALVHVILLFGTNNAVITELSVESIQHRELGSKFVLASRIIYAAYLWTVKYSTFMFISTLAESFWQNSHKILMRCIHTFLIITFVAVVVSDLAACQPFTHYWQVIPDPGIKCRGGYAHLITMGIANVITNFTLFLFPLPAIIISRLSKKQKASIIFRLALPLLSTAFNMYQIPRVIHTLGAQPTRSLMASIDILLATFTANAVVLASLLQDRGYKKTKFKQRSVDMGRKMELMTARSHASVVGGRNNRWSSDEDLIIEGERRNGPIRLQVLKGERPFSDVSGLEKPDKAKLQEIRVA</sequence>
<evidence type="ECO:0000259" key="7">
    <source>
        <dbReference type="Pfam" id="PF20684"/>
    </source>
</evidence>
<feature type="transmembrane region" description="Helical" evidence="6">
    <location>
        <begin position="110"/>
        <end position="135"/>
    </location>
</feature>
<dbReference type="AlphaFoldDB" id="A0A8T9CF63"/>
<comment type="similarity">
    <text evidence="5">Belongs to the SAT4 family.</text>
</comment>
<accession>A0A8T9CF63</accession>
<dbReference type="OrthoDB" id="5398233at2759"/>
<evidence type="ECO:0000256" key="2">
    <source>
        <dbReference type="ARBA" id="ARBA00022692"/>
    </source>
</evidence>
<proteinExistence type="inferred from homology"/>
<evidence type="ECO:0000313" key="9">
    <source>
        <dbReference type="Proteomes" id="UP000469558"/>
    </source>
</evidence>
<protein>
    <recommendedName>
        <fullName evidence="7">Rhodopsin domain-containing protein</fullName>
    </recommendedName>
</protein>
<comment type="caution">
    <text evidence="8">The sequence shown here is derived from an EMBL/GenBank/DDBJ whole genome shotgun (WGS) entry which is preliminary data.</text>
</comment>
<dbReference type="PANTHER" id="PTHR33048">
    <property type="entry name" value="PTH11-LIKE INTEGRAL MEMBRANE PROTEIN (AFU_ORTHOLOGUE AFUA_5G11245)"/>
    <property type="match status" value="1"/>
</dbReference>
<evidence type="ECO:0000256" key="4">
    <source>
        <dbReference type="ARBA" id="ARBA00023136"/>
    </source>
</evidence>
<comment type="subcellular location">
    <subcellularLocation>
        <location evidence="1">Membrane</location>
        <topology evidence="1">Multi-pass membrane protein</topology>
    </subcellularLocation>
</comment>
<dbReference type="Pfam" id="PF20684">
    <property type="entry name" value="Fung_rhodopsin"/>
    <property type="match status" value="1"/>
</dbReference>
<feature type="transmembrane region" description="Helical" evidence="6">
    <location>
        <begin position="189"/>
        <end position="212"/>
    </location>
</feature>
<evidence type="ECO:0000256" key="6">
    <source>
        <dbReference type="SAM" id="Phobius"/>
    </source>
</evidence>
<keyword evidence="9" id="KW-1185">Reference proteome</keyword>
<evidence type="ECO:0000256" key="1">
    <source>
        <dbReference type="ARBA" id="ARBA00004141"/>
    </source>
</evidence>
<feature type="transmembrane region" description="Helical" evidence="6">
    <location>
        <begin position="27"/>
        <end position="48"/>
    </location>
</feature>
<organism evidence="8 9">
    <name type="scientific">Lachnellula suecica</name>
    <dbReference type="NCBI Taxonomy" id="602035"/>
    <lineage>
        <taxon>Eukaryota</taxon>
        <taxon>Fungi</taxon>
        <taxon>Dikarya</taxon>
        <taxon>Ascomycota</taxon>
        <taxon>Pezizomycotina</taxon>
        <taxon>Leotiomycetes</taxon>
        <taxon>Helotiales</taxon>
        <taxon>Lachnaceae</taxon>
        <taxon>Lachnellula</taxon>
    </lineage>
</organism>
<dbReference type="PANTHER" id="PTHR33048:SF19">
    <property type="entry name" value="MEMBRANE PROTEIN PTH11-LIKE, PUTATIVE (AFU_ORTHOLOGUE AFUA_1G14080)-RELATED"/>
    <property type="match status" value="1"/>
</dbReference>